<name>Q5W6U3_ORYSJ</name>
<dbReference type="PANTHER" id="PTHR47592">
    <property type="entry name" value="PBF68 PROTEIN"/>
    <property type="match status" value="1"/>
</dbReference>
<reference evidence="3" key="1">
    <citation type="journal article" date="2005" name="Nature">
        <title>The map-based sequence of the rice genome.</title>
        <authorList>
            <consortium name="International rice genome sequencing project (IRGSP)"/>
            <person name="Matsumoto T."/>
            <person name="Wu J."/>
            <person name="Kanamori H."/>
            <person name="Katayose Y."/>
            <person name="Fujisawa M."/>
            <person name="Namiki N."/>
            <person name="Mizuno H."/>
            <person name="Yamamoto K."/>
            <person name="Antonio B.A."/>
            <person name="Baba T."/>
            <person name="Sakata K."/>
            <person name="Nagamura Y."/>
            <person name="Aoki H."/>
            <person name="Arikawa K."/>
            <person name="Arita K."/>
            <person name="Bito T."/>
            <person name="Chiden Y."/>
            <person name="Fujitsuka N."/>
            <person name="Fukunaka R."/>
            <person name="Hamada M."/>
            <person name="Harada C."/>
            <person name="Hayashi A."/>
            <person name="Hijishita S."/>
            <person name="Honda M."/>
            <person name="Hosokawa S."/>
            <person name="Ichikawa Y."/>
            <person name="Idonuma A."/>
            <person name="Iijima M."/>
            <person name="Ikeda M."/>
            <person name="Ikeno M."/>
            <person name="Ito K."/>
            <person name="Ito S."/>
            <person name="Ito T."/>
            <person name="Ito Y."/>
            <person name="Ito Y."/>
            <person name="Iwabuchi A."/>
            <person name="Kamiya K."/>
            <person name="Karasawa W."/>
            <person name="Kurita K."/>
            <person name="Katagiri S."/>
            <person name="Kikuta A."/>
            <person name="Kobayashi H."/>
            <person name="Kobayashi N."/>
            <person name="Machita K."/>
            <person name="Maehara T."/>
            <person name="Masukawa M."/>
            <person name="Mizubayashi T."/>
            <person name="Mukai Y."/>
            <person name="Nagasaki H."/>
            <person name="Nagata Y."/>
            <person name="Naito S."/>
            <person name="Nakashima M."/>
            <person name="Nakama Y."/>
            <person name="Nakamichi Y."/>
            <person name="Nakamura M."/>
            <person name="Meguro A."/>
            <person name="Negishi M."/>
            <person name="Ohta I."/>
            <person name="Ohta T."/>
            <person name="Okamoto M."/>
            <person name="Ono N."/>
            <person name="Saji S."/>
            <person name="Sakaguchi M."/>
            <person name="Sakai K."/>
            <person name="Shibata M."/>
            <person name="Shimokawa T."/>
            <person name="Song J."/>
            <person name="Takazaki Y."/>
            <person name="Terasawa K."/>
            <person name="Tsugane M."/>
            <person name="Tsuji K."/>
            <person name="Ueda S."/>
            <person name="Waki K."/>
            <person name="Yamagata H."/>
            <person name="Yamamoto M."/>
            <person name="Yamamoto S."/>
            <person name="Yamane H."/>
            <person name="Yoshiki S."/>
            <person name="Yoshihara R."/>
            <person name="Yukawa K."/>
            <person name="Zhong H."/>
            <person name="Yano M."/>
            <person name="Yuan Q."/>
            <person name="Ouyang S."/>
            <person name="Liu J."/>
            <person name="Jones K.M."/>
            <person name="Gansberger K."/>
            <person name="Moffat K."/>
            <person name="Hill J."/>
            <person name="Bera J."/>
            <person name="Fadrosh D."/>
            <person name="Jin S."/>
            <person name="Johri S."/>
            <person name="Kim M."/>
            <person name="Overton L."/>
            <person name="Reardon M."/>
            <person name="Tsitrin T."/>
            <person name="Vuong H."/>
            <person name="Weaver B."/>
            <person name="Ciecko A."/>
            <person name="Tallon L."/>
            <person name="Jackson J."/>
            <person name="Pai G."/>
            <person name="Aken S.V."/>
            <person name="Utterback T."/>
            <person name="Reidmuller S."/>
            <person name="Feldblyum T."/>
            <person name="Hsiao J."/>
            <person name="Zismann V."/>
            <person name="Iobst S."/>
            <person name="de Vazeille A.R."/>
            <person name="Buell C.R."/>
            <person name="Ying K."/>
            <person name="Li Y."/>
            <person name="Lu T."/>
            <person name="Huang Y."/>
            <person name="Zhao Q."/>
            <person name="Feng Q."/>
            <person name="Zhang L."/>
            <person name="Zhu J."/>
            <person name="Weng Q."/>
            <person name="Mu J."/>
            <person name="Lu Y."/>
            <person name="Fan D."/>
            <person name="Liu Y."/>
            <person name="Guan J."/>
            <person name="Zhang Y."/>
            <person name="Yu S."/>
            <person name="Liu X."/>
            <person name="Zhang Y."/>
            <person name="Hong G."/>
            <person name="Han B."/>
            <person name="Choisne N."/>
            <person name="Demange N."/>
            <person name="Orjeda G."/>
            <person name="Samain S."/>
            <person name="Cattolico L."/>
            <person name="Pelletier E."/>
            <person name="Couloux A."/>
            <person name="Segurens B."/>
            <person name="Wincker P."/>
            <person name="D'Hont A."/>
            <person name="Scarpelli C."/>
            <person name="Weissenbach J."/>
            <person name="Salanoubat M."/>
            <person name="Quetier F."/>
            <person name="Yu Y."/>
            <person name="Kim H.R."/>
            <person name="Rambo T."/>
            <person name="Currie J."/>
            <person name="Collura K."/>
            <person name="Luo M."/>
            <person name="Yang T."/>
            <person name="Ammiraju J.S.S."/>
            <person name="Engler F."/>
            <person name="Soderlund C."/>
            <person name="Wing R.A."/>
            <person name="Palmer L.E."/>
            <person name="de la Bastide M."/>
            <person name="Spiegel L."/>
            <person name="Nascimento L."/>
            <person name="Zutavern T."/>
            <person name="O'Shaughnessy A."/>
            <person name="Dike S."/>
            <person name="Dedhia N."/>
            <person name="Preston R."/>
            <person name="Balija V."/>
            <person name="McCombie W.R."/>
            <person name="Chow T."/>
            <person name="Chen H."/>
            <person name="Chung M."/>
            <person name="Chen C."/>
            <person name="Shaw J."/>
            <person name="Wu H."/>
            <person name="Hsiao K."/>
            <person name="Chao Y."/>
            <person name="Chu M."/>
            <person name="Cheng C."/>
            <person name="Hour A."/>
            <person name="Lee P."/>
            <person name="Lin S."/>
            <person name="Lin Y."/>
            <person name="Liou J."/>
            <person name="Liu S."/>
            <person name="Hsing Y."/>
            <person name="Raghuvanshi S."/>
            <person name="Mohanty A."/>
            <person name="Bharti A.K."/>
            <person name="Gaur A."/>
            <person name="Gupta V."/>
            <person name="Kumar D."/>
            <person name="Ravi V."/>
            <person name="Vij S."/>
            <person name="Kapur A."/>
            <person name="Khurana P."/>
            <person name="Khurana P."/>
            <person name="Khurana J.P."/>
            <person name="Tyagi A.K."/>
            <person name="Gaikwad K."/>
            <person name="Singh A."/>
            <person name="Dalal V."/>
            <person name="Srivastava S."/>
            <person name="Dixit A."/>
            <person name="Pal A.K."/>
            <person name="Ghazi I.A."/>
            <person name="Yadav M."/>
            <person name="Pandit A."/>
            <person name="Bhargava A."/>
            <person name="Sureshbabu K."/>
            <person name="Batra K."/>
            <person name="Sharma T.R."/>
            <person name="Mohapatra T."/>
            <person name="Singh N.K."/>
            <person name="Messing J."/>
            <person name="Nelson A.B."/>
            <person name="Fuks G."/>
            <person name="Kavchok S."/>
            <person name="Keizer G."/>
            <person name="Linton E."/>
            <person name="Llaca V."/>
            <person name="Song R."/>
            <person name="Tanyolac B."/>
            <person name="Young S."/>
            <person name="Ho-Il K."/>
            <person name="Hahn J.H."/>
            <person name="Sangsakoo G."/>
            <person name="Vanavichit A."/>
            <person name="de Mattos Luiz.A.T."/>
            <person name="Zimmer P.D."/>
            <person name="Malone G."/>
            <person name="Dellagostin O."/>
            <person name="de Oliveira A.C."/>
            <person name="Bevan M."/>
            <person name="Bancroft I."/>
            <person name="Minx P."/>
            <person name="Cordum H."/>
            <person name="Wilson R."/>
            <person name="Cheng Z."/>
            <person name="Jin W."/>
            <person name="Jiang J."/>
            <person name="Leong S.A."/>
            <person name="Iwama H."/>
            <person name="Gojobori T."/>
            <person name="Itoh T."/>
            <person name="Niimura Y."/>
            <person name="Fujii Y."/>
            <person name="Habara T."/>
            <person name="Sakai H."/>
            <person name="Sato Y."/>
            <person name="Wilson G."/>
            <person name="Kumar K."/>
            <person name="McCouch S."/>
            <person name="Juretic N."/>
            <person name="Hoen D."/>
            <person name="Wright S."/>
            <person name="Bruskiewich R."/>
            <person name="Bureau T."/>
            <person name="Miyao A."/>
            <person name="Hirochika H."/>
            <person name="Nishikawa T."/>
            <person name="Kadowaki K."/>
            <person name="Sugiura M."/>
            <person name="Burr B."/>
            <person name="Sasaki T."/>
        </authorList>
    </citation>
    <scope>NUCLEOTIDE SEQUENCE [LARGE SCALE GENOMIC DNA]</scope>
    <source>
        <strain evidence="3">cv. Nipponbare</strain>
    </source>
</reference>
<feature type="compositionally biased region" description="Polar residues" evidence="1">
    <location>
        <begin position="69"/>
        <end position="78"/>
    </location>
</feature>
<evidence type="ECO:0000313" key="2">
    <source>
        <dbReference type="EMBL" id="AAV44177.1"/>
    </source>
</evidence>
<protein>
    <submittedName>
        <fullName evidence="2">Hypothetcial protein</fullName>
    </submittedName>
</protein>
<accession>Q5W6U3</accession>
<gene>
    <name evidence="2" type="primary">P0018A03.6</name>
</gene>
<sequence length="602" mass="66084">MKGSRRMLYPVKVSPLDCEAELPPLVLSIGAPPVPGAPPPAAPEAPPPVDIARCRWNRTTTKTEKRSVSGITTTSRHCTMQMEPNDDEDGEESSRAKALPNNLITRLSRADLRRGCGFEGLARPNDLCAQAIRTATSRHCAMQMEPNDDKDGEESSHAKALPKNLITRLSRADLRRGCGFEGLARPNDLCAQAIRTATSRHCAMQMEPNDDKDGEESSHAKALPKNLITRLSRADLRRGCGLGGPACPNEKPDHPPIPCRSQARISGEGGEGVVSEALLVPMTCARKRSELITRLSRADLRQGILPRFSSPACIGVRDEQVPPELRPLENLHGSFSVVGFAASLKPDAFDGSNYKRWKARVLLWLTAMQCLFVSRGKMPKPPLSPEEEAKFEAADCLFCGALISVLTDNIVDVYMHMPLGKNMWDALEAKFGLSDAGSELYIMEQFYDYKMVDDHTVMLAKELENNNCELPDKFVAEGIIAKLPPSCSDFATSLKHKRQGFSVTDLIGFLGVEEKGRAKDNRGKVIEGGSTANLVQKTNPHASYNNKKKVKPDVKPKATTNFKKKGKGKAKSDCFVCGRERFLLVDGKRFACELGKYAELLD</sequence>
<dbReference type="Proteomes" id="UP000000763">
    <property type="component" value="Chromosome 5"/>
</dbReference>
<dbReference type="Pfam" id="PF14223">
    <property type="entry name" value="Retrotran_gag_2"/>
    <property type="match status" value="1"/>
</dbReference>
<dbReference type="AlphaFoldDB" id="Q5W6U3"/>
<proteinExistence type="predicted"/>
<feature type="region of interest" description="Disordered" evidence="1">
    <location>
        <begin position="61"/>
        <end position="96"/>
    </location>
</feature>
<dbReference type="PANTHER" id="PTHR47592:SF27">
    <property type="entry name" value="OS08G0421700 PROTEIN"/>
    <property type="match status" value="1"/>
</dbReference>
<dbReference type="EMBL" id="AC134346">
    <property type="protein sequence ID" value="AAV44177.1"/>
    <property type="molecule type" value="Genomic_DNA"/>
</dbReference>
<reference evidence="3" key="2">
    <citation type="journal article" date="2008" name="Nucleic Acids Res.">
        <title>The rice annotation project database (RAP-DB): 2008 update.</title>
        <authorList>
            <consortium name="The rice annotation project (RAP)"/>
        </authorList>
    </citation>
    <scope>GENOME REANNOTATION</scope>
    <source>
        <strain evidence="3">cv. Nipponbare</strain>
    </source>
</reference>
<evidence type="ECO:0000256" key="1">
    <source>
        <dbReference type="SAM" id="MobiDB-lite"/>
    </source>
</evidence>
<evidence type="ECO:0000313" key="3">
    <source>
        <dbReference type="Proteomes" id="UP000000763"/>
    </source>
</evidence>
<organism evidence="2 3">
    <name type="scientific">Oryza sativa subsp. japonica</name>
    <name type="common">Rice</name>
    <dbReference type="NCBI Taxonomy" id="39947"/>
    <lineage>
        <taxon>Eukaryota</taxon>
        <taxon>Viridiplantae</taxon>
        <taxon>Streptophyta</taxon>
        <taxon>Embryophyta</taxon>
        <taxon>Tracheophyta</taxon>
        <taxon>Spermatophyta</taxon>
        <taxon>Magnoliopsida</taxon>
        <taxon>Liliopsida</taxon>
        <taxon>Poales</taxon>
        <taxon>Poaceae</taxon>
        <taxon>BOP clade</taxon>
        <taxon>Oryzoideae</taxon>
        <taxon>Oryzeae</taxon>
        <taxon>Oryzinae</taxon>
        <taxon>Oryza</taxon>
        <taxon>Oryza sativa</taxon>
    </lineage>
</organism>